<dbReference type="AlphaFoldDB" id="A0A1W7R7F9"/>
<dbReference type="SMART" id="SM00708">
    <property type="entry name" value="PhBP"/>
    <property type="match status" value="1"/>
</dbReference>
<feature type="chain" id="PRO_5012348526" evidence="4">
    <location>
        <begin position="21"/>
        <end position="149"/>
    </location>
</feature>
<keyword evidence="4" id="KW-0732">Signal</keyword>
<keyword evidence="3" id="KW-0964">Secreted</keyword>
<dbReference type="Gene3D" id="1.10.238.20">
    <property type="entry name" value="Pheromone/general odorant binding protein domain"/>
    <property type="match status" value="1"/>
</dbReference>
<reference evidence="5" key="1">
    <citation type="submission" date="2016-03" db="EMBL/GenBank/DDBJ databases">
        <title>RNAseq analyses of the sensorial organs of adult female Aedes albopictus.</title>
        <authorList>
            <person name="Fabrizio L."/>
            <person name="Ribeiro J.M."/>
            <person name="Arca B."/>
        </authorList>
    </citation>
    <scope>NUCLEOTIDE SEQUENCE</scope>
</reference>
<evidence type="ECO:0000256" key="1">
    <source>
        <dbReference type="ARBA" id="ARBA00004613"/>
    </source>
</evidence>
<organism evidence="5">
    <name type="scientific">Aedes albopictus</name>
    <name type="common">Asian tiger mosquito</name>
    <name type="synonym">Stegomyia albopicta</name>
    <dbReference type="NCBI Taxonomy" id="7160"/>
    <lineage>
        <taxon>Eukaryota</taxon>
        <taxon>Metazoa</taxon>
        <taxon>Ecdysozoa</taxon>
        <taxon>Arthropoda</taxon>
        <taxon>Hexapoda</taxon>
        <taxon>Insecta</taxon>
        <taxon>Pterygota</taxon>
        <taxon>Neoptera</taxon>
        <taxon>Endopterygota</taxon>
        <taxon>Diptera</taxon>
        <taxon>Nematocera</taxon>
        <taxon>Culicoidea</taxon>
        <taxon>Culicidae</taxon>
        <taxon>Culicinae</taxon>
        <taxon>Aedini</taxon>
        <taxon>Aedes</taxon>
        <taxon>Stegomyia</taxon>
    </lineage>
</organism>
<name>A0A1W7R7F9_AEDAL</name>
<evidence type="ECO:0000256" key="2">
    <source>
        <dbReference type="ARBA" id="ARBA00008098"/>
    </source>
</evidence>
<dbReference type="GO" id="GO:0005576">
    <property type="term" value="C:extracellular region"/>
    <property type="evidence" value="ECO:0007669"/>
    <property type="project" value="UniProtKB-SubCell"/>
</dbReference>
<evidence type="ECO:0000256" key="4">
    <source>
        <dbReference type="SAM" id="SignalP"/>
    </source>
</evidence>
<sequence length="149" mass="17471">MCRKLLWLCFLLLFLSHADAVQNLTALRGSDYPPMYLINLVKSALETCHQKIDIDDSVIERFRDDGDYEGTEKLGCYLHCVFREKGYWIPEKSEVDIMKILDIVPKDFEQPALKMGLRCLKVKGDDDCARSLWYHSCWKKNDPAHYYLM</sequence>
<dbReference type="InterPro" id="IPR006170">
    <property type="entry name" value="PBP/GOBP"/>
</dbReference>
<comment type="similarity">
    <text evidence="2">Belongs to the PBP/GOBP family.</text>
</comment>
<dbReference type="GO" id="GO:0005549">
    <property type="term" value="F:odorant binding"/>
    <property type="evidence" value="ECO:0007669"/>
    <property type="project" value="InterPro"/>
</dbReference>
<feature type="signal peptide" evidence="4">
    <location>
        <begin position="1"/>
        <end position="20"/>
    </location>
</feature>
<evidence type="ECO:0000313" key="5">
    <source>
        <dbReference type="EMBL" id="JAV47079.1"/>
    </source>
</evidence>
<dbReference type="EMBL" id="GEHC01000566">
    <property type="protein sequence ID" value="JAV47079.1"/>
    <property type="molecule type" value="Transcribed_RNA"/>
</dbReference>
<dbReference type="InterPro" id="IPR036728">
    <property type="entry name" value="PBP_GOBP_sf"/>
</dbReference>
<dbReference type="VEuPathDB" id="VectorBase:AALF002302"/>
<evidence type="ECO:0000256" key="3">
    <source>
        <dbReference type="ARBA" id="ARBA00022525"/>
    </source>
</evidence>
<accession>A0A1W7R7F9</accession>
<dbReference type="VEuPathDB" id="VectorBase:AALFPA_053686"/>
<protein>
    <submittedName>
        <fullName evidence="5">Putative odorant-binding protein 4</fullName>
    </submittedName>
</protein>
<dbReference type="CDD" id="cd23992">
    <property type="entry name" value="PBP_GOBP"/>
    <property type="match status" value="1"/>
</dbReference>
<dbReference type="SUPFAM" id="SSF47565">
    <property type="entry name" value="Insect pheromone/odorant-binding proteins"/>
    <property type="match status" value="1"/>
</dbReference>
<proteinExistence type="inferred from homology"/>
<comment type="subcellular location">
    <subcellularLocation>
        <location evidence="1">Secreted</location>
    </subcellularLocation>
</comment>
<dbReference type="VEuPathDB" id="VectorBase:AALC636_030005"/>
<dbReference type="Pfam" id="PF01395">
    <property type="entry name" value="PBP_GOBP"/>
    <property type="match status" value="1"/>
</dbReference>